<name>A0A8J6EHT9_ELECQ</name>
<dbReference type="Proteomes" id="UP000770717">
    <property type="component" value="Unassembled WGS sequence"/>
</dbReference>
<evidence type="ECO:0000313" key="3">
    <source>
        <dbReference type="Proteomes" id="UP000770717"/>
    </source>
</evidence>
<comment type="caution">
    <text evidence="2">The sequence shown here is derived from an EMBL/GenBank/DDBJ whole genome shotgun (WGS) entry which is preliminary data.</text>
</comment>
<evidence type="ECO:0000313" key="2">
    <source>
        <dbReference type="EMBL" id="KAG9469393.1"/>
    </source>
</evidence>
<dbReference type="EMBL" id="WNTK01000534">
    <property type="protein sequence ID" value="KAG9469393.1"/>
    <property type="molecule type" value="Genomic_DNA"/>
</dbReference>
<feature type="non-terminal residue" evidence="2">
    <location>
        <position position="137"/>
    </location>
</feature>
<feature type="compositionally biased region" description="Polar residues" evidence="1">
    <location>
        <begin position="12"/>
        <end position="22"/>
    </location>
</feature>
<dbReference type="AlphaFoldDB" id="A0A8J6EHT9"/>
<feature type="region of interest" description="Disordered" evidence="1">
    <location>
        <begin position="1"/>
        <end position="30"/>
    </location>
</feature>
<gene>
    <name evidence="2" type="ORF">GDO78_020604</name>
</gene>
<dbReference type="OrthoDB" id="6235974at2759"/>
<sequence>NFGSQELEESQLDNTVMSSTLPPTEEAPQIKSATIDLDLLLASLTENLIDLTETPPPPQPVPSYTSIAPRWLIPTGVVSNSHLGAEKCLPENVLNNVIDSPSDGTEVLTVTQAPASSSSAVIPEEVTRTRCLLTTEL</sequence>
<reference evidence="2" key="1">
    <citation type="thesis" date="2020" institute="ProQuest LLC" country="789 East Eisenhower Parkway, Ann Arbor, MI, USA">
        <title>Comparative Genomics and Chromosome Evolution.</title>
        <authorList>
            <person name="Mudd A.B."/>
        </authorList>
    </citation>
    <scope>NUCLEOTIDE SEQUENCE</scope>
    <source>
        <strain evidence="2">HN-11 Male</strain>
        <tissue evidence="2">Kidney and liver</tissue>
    </source>
</reference>
<evidence type="ECO:0000256" key="1">
    <source>
        <dbReference type="SAM" id="MobiDB-lite"/>
    </source>
</evidence>
<feature type="compositionally biased region" description="Acidic residues" evidence="1">
    <location>
        <begin position="1"/>
        <end position="11"/>
    </location>
</feature>
<protein>
    <submittedName>
        <fullName evidence="2">Uncharacterized protein</fullName>
    </submittedName>
</protein>
<organism evidence="2 3">
    <name type="scientific">Eleutherodactylus coqui</name>
    <name type="common">Puerto Rican coqui</name>
    <dbReference type="NCBI Taxonomy" id="57060"/>
    <lineage>
        <taxon>Eukaryota</taxon>
        <taxon>Metazoa</taxon>
        <taxon>Chordata</taxon>
        <taxon>Craniata</taxon>
        <taxon>Vertebrata</taxon>
        <taxon>Euteleostomi</taxon>
        <taxon>Amphibia</taxon>
        <taxon>Batrachia</taxon>
        <taxon>Anura</taxon>
        <taxon>Neobatrachia</taxon>
        <taxon>Hyloidea</taxon>
        <taxon>Eleutherodactylidae</taxon>
        <taxon>Eleutherodactylinae</taxon>
        <taxon>Eleutherodactylus</taxon>
        <taxon>Eleutherodactylus</taxon>
    </lineage>
</organism>
<accession>A0A8J6EHT9</accession>
<proteinExistence type="predicted"/>
<keyword evidence="3" id="KW-1185">Reference proteome</keyword>